<protein>
    <submittedName>
        <fullName evidence="2">Uncharacterized protein</fullName>
    </submittedName>
</protein>
<name>A0A3B0SUU6_9ZZZZ</name>
<evidence type="ECO:0000313" key="2">
    <source>
        <dbReference type="EMBL" id="VAW09675.1"/>
    </source>
</evidence>
<proteinExistence type="predicted"/>
<sequence>MFSEVQVHRALVPLVALLVVLSACVSADDEPRSLLEPAPPTTVSRQESLRPDGETINRGTTIEPGVEYRYPIYTHCGIEWLGEFNDVLWRADVPAGVLDYVPAAWARAVGDGQSVVVTLLLTTQPDPVITATVNEVEIAYRPTTEDPPGCD</sequence>
<gene>
    <name evidence="2" type="ORF">MNBD_ACTINO02-1642</name>
</gene>
<feature type="region of interest" description="Disordered" evidence="1">
    <location>
        <begin position="31"/>
        <end position="55"/>
    </location>
</feature>
<dbReference type="EMBL" id="UOEK01000631">
    <property type="protein sequence ID" value="VAW09675.1"/>
    <property type="molecule type" value="Genomic_DNA"/>
</dbReference>
<organism evidence="2">
    <name type="scientific">hydrothermal vent metagenome</name>
    <dbReference type="NCBI Taxonomy" id="652676"/>
    <lineage>
        <taxon>unclassified sequences</taxon>
        <taxon>metagenomes</taxon>
        <taxon>ecological metagenomes</taxon>
    </lineage>
</organism>
<evidence type="ECO:0000256" key="1">
    <source>
        <dbReference type="SAM" id="MobiDB-lite"/>
    </source>
</evidence>
<reference evidence="2" key="1">
    <citation type="submission" date="2018-06" db="EMBL/GenBank/DDBJ databases">
        <authorList>
            <person name="Zhirakovskaya E."/>
        </authorList>
    </citation>
    <scope>NUCLEOTIDE SEQUENCE</scope>
</reference>
<dbReference type="AlphaFoldDB" id="A0A3B0SUU6"/>
<accession>A0A3B0SUU6</accession>